<dbReference type="SUPFAM" id="SSF46689">
    <property type="entry name" value="Homeodomain-like"/>
    <property type="match status" value="1"/>
</dbReference>
<dbReference type="PRINTS" id="PR00455">
    <property type="entry name" value="HTHTETR"/>
</dbReference>
<dbReference type="Pfam" id="PF00440">
    <property type="entry name" value="TetR_N"/>
    <property type="match status" value="1"/>
</dbReference>
<dbReference type="InterPro" id="IPR023772">
    <property type="entry name" value="DNA-bd_HTH_TetR-type_CS"/>
</dbReference>
<dbReference type="Pfam" id="PF17918">
    <property type="entry name" value="TetR_C_15"/>
    <property type="match status" value="1"/>
</dbReference>
<evidence type="ECO:0000313" key="6">
    <source>
        <dbReference type="EMBL" id="NYE48112.1"/>
    </source>
</evidence>
<dbReference type="PROSITE" id="PS50977">
    <property type="entry name" value="HTH_TETR_2"/>
    <property type="match status" value="1"/>
</dbReference>
<evidence type="ECO:0000259" key="5">
    <source>
        <dbReference type="PROSITE" id="PS50977"/>
    </source>
</evidence>
<keyword evidence="2 4" id="KW-0238">DNA-binding</keyword>
<proteinExistence type="predicted"/>
<dbReference type="InterPro" id="IPR009057">
    <property type="entry name" value="Homeodomain-like_sf"/>
</dbReference>
<dbReference type="EMBL" id="JACCCC010000001">
    <property type="protein sequence ID" value="NYE48112.1"/>
    <property type="molecule type" value="Genomic_DNA"/>
</dbReference>
<dbReference type="PANTHER" id="PTHR30055:SF234">
    <property type="entry name" value="HTH-TYPE TRANSCRIPTIONAL REGULATOR BETI"/>
    <property type="match status" value="1"/>
</dbReference>
<name>A0A852TYN6_9ACTN</name>
<reference evidence="6 7" key="1">
    <citation type="submission" date="2020-07" db="EMBL/GenBank/DDBJ databases">
        <title>Sequencing the genomes of 1000 actinobacteria strains.</title>
        <authorList>
            <person name="Klenk H.-P."/>
        </authorList>
    </citation>
    <scope>NUCLEOTIDE SEQUENCE [LARGE SCALE GENOMIC DNA]</scope>
    <source>
        <strain evidence="6 7">CXB654</strain>
    </source>
</reference>
<dbReference type="Proteomes" id="UP000589036">
    <property type="component" value="Unassembled WGS sequence"/>
</dbReference>
<accession>A0A852TYN6</accession>
<gene>
    <name evidence="6" type="ORF">HDA32_003232</name>
</gene>
<dbReference type="PROSITE" id="PS01081">
    <property type="entry name" value="HTH_TETR_1"/>
    <property type="match status" value="1"/>
</dbReference>
<keyword evidence="7" id="KW-1185">Reference proteome</keyword>
<evidence type="ECO:0000256" key="2">
    <source>
        <dbReference type="ARBA" id="ARBA00023125"/>
    </source>
</evidence>
<evidence type="ECO:0000256" key="3">
    <source>
        <dbReference type="ARBA" id="ARBA00023163"/>
    </source>
</evidence>
<dbReference type="Gene3D" id="1.10.357.10">
    <property type="entry name" value="Tetracycline Repressor, domain 2"/>
    <property type="match status" value="1"/>
</dbReference>
<dbReference type="PANTHER" id="PTHR30055">
    <property type="entry name" value="HTH-TYPE TRANSCRIPTIONAL REGULATOR RUTR"/>
    <property type="match status" value="1"/>
</dbReference>
<protein>
    <submittedName>
        <fullName evidence="6">AcrR family transcriptional regulator</fullName>
    </submittedName>
</protein>
<keyword evidence="1" id="KW-0805">Transcription regulation</keyword>
<dbReference type="GO" id="GO:0000976">
    <property type="term" value="F:transcription cis-regulatory region binding"/>
    <property type="evidence" value="ECO:0007669"/>
    <property type="project" value="TreeGrafter"/>
</dbReference>
<comment type="caution">
    <text evidence="6">The sequence shown here is derived from an EMBL/GenBank/DDBJ whole genome shotgun (WGS) entry which is preliminary data.</text>
</comment>
<dbReference type="AlphaFoldDB" id="A0A852TYN6"/>
<evidence type="ECO:0000313" key="7">
    <source>
        <dbReference type="Proteomes" id="UP000589036"/>
    </source>
</evidence>
<dbReference type="InterPro" id="IPR001647">
    <property type="entry name" value="HTH_TetR"/>
</dbReference>
<sequence>MATGERAQRAPKRQARGERRIGQILGAATEVFAEAGYEAATTNAIAARAGISPGSLYQFFGNKDDIVRALAERYAGELAGAHAAAFEGDDLAALPTESLVRRVLGPLIRFNREHRGFKVLFARTDLPPALTEATAPLHEAMLQRVTALFAVRAPERAPEDLRHAAVVAIQLVKALMPLIVGGGPAEGARFERELHTLLVDYLTRVLGASPAD</sequence>
<evidence type="ECO:0000256" key="4">
    <source>
        <dbReference type="PROSITE-ProRule" id="PRU00335"/>
    </source>
</evidence>
<dbReference type="InterPro" id="IPR041669">
    <property type="entry name" value="TetR_C_15"/>
</dbReference>
<organism evidence="6 7">
    <name type="scientific">Spinactinospora alkalitolerans</name>
    <dbReference type="NCBI Taxonomy" id="687207"/>
    <lineage>
        <taxon>Bacteria</taxon>
        <taxon>Bacillati</taxon>
        <taxon>Actinomycetota</taxon>
        <taxon>Actinomycetes</taxon>
        <taxon>Streptosporangiales</taxon>
        <taxon>Nocardiopsidaceae</taxon>
        <taxon>Spinactinospora</taxon>
    </lineage>
</organism>
<dbReference type="GO" id="GO:0003700">
    <property type="term" value="F:DNA-binding transcription factor activity"/>
    <property type="evidence" value="ECO:0007669"/>
    <property type="project" value="TreeGrafter"/>
</dbReference>
<dbReference type="RefSeq" id="WP_179643955.1">
    <property type="nucleotide sequence ID" value="NZ_BAAAYY010000016.1"/>
</dbReference>
<keyword evidence="3" id="KW-0804">Transcription</keyword>
<feature type="domain" description="HTH tetR-type" evidence="5">
    <location>
        <begin position="18"/>
        <end position="78"/>
    </location>
</feature>
<evidence type="ECO:0000256" key="1">
    <source>
        <dbReference type="ARBA" id="ARBA00023015"/>
    </source>
</evidence>
<dbReference type="InterPro" id="IPR050109">
    <property type="entry name" value="HTH-type_TetR-like_transc_reg"/>
</dbReference>
<feature type="DNA-binding region" description="H-T-H motif" evidence="4">
    <location>
        <begin position="41"/>
        <end position="60"/>
    </location>
</feature>